<protein>
    <recommendedName>
        <fullName evidence="2">Tyrosine-protein phosphatase domain-containing protein</fullName>
    </recommendedName>
</protein>
<evidence type="ECO:0000256" key="1">
    <source>
        <dbReference type="SAM" id="MobiDB-lite"/>
    </source>
</evidence>
<accession>A0A0V0Q7V0</accession>
<name>A0A0V0Q7V0_PSEPJ</name>
<dbReference type="InterPro" id="IPR020422">
    <property type="entry name" value="TYR_PHOSPHATASE_DUAL_dom"/>
</dbReference>
<dbReference type="InterPro" id="IPR020405">
    <property type="entry name" value="Atypical_DUSP_subfamA"/>
</dbReference>
<feature type="compositionally biased region" description="Low complexity" evidence="1">
    <location>
        <begin position="47"/>
        <end position="73"/>
    </location>
</feature>
<dbReference type="OrthoDB" id="253091at2759"/>
<dbReference type="InterPro" id="IPR000340">
    <property type="entry name" value="Dual-sp_phosphatase_cat-dom"/>
</dbReference>
<evidence type="ECO:0000313" key="3">
    <source>
        <dbReference type="EMBL" id="KRW98234.1"/>
    </source>
</evidence>
<comment type="caution">
    <text evidence="3">The sequence shown here is derived from an EMBL/GenBank/DDBJ whole genome shotgun (WGS) entry which is preliminary data.</text>
</comment>
<dbReference type="Proteomes" id="UP000054937">
    <property type="component" value="Unassembled WGS sequence"/>
</dbReference>
<evidence type="ECO:0000259" key="2">
    <source>
        <dbReference type="SMART" id="SM00195"/>
    </source>
</evidence>
<feature type="region of interest" description="Disordered" evidence="1">
    <location>
        <begin position="1"/>
        <end position="88"/>
    </location>
</feature>
<dbReference type="OMA" id="MGLWTKH"/>
<keyword evidence="4" id="KW-1185">Reference proteome</keyword>
<evidence type="ECO:0000313" key="4">
    <source>
        <dbReference type="Proteomes" id="UP000054937"/>
    </source>
</evidence>
<feature type="compositionally biased region" description="Polar residues" evidence="1">
    <location>
        <begin position="74"/>
        <end position="88"/>
    </location>
</feature>
<dbReference type="InParanoid" id="A0A0V0Q7V0"/>
<dbReference type="PANTHER" id="PTHR45682">
    <property type="entry name" value="AGAP008228-PA"/>
    <property type="match status" value="1"/>
</dbReference>
<dbReference type="GO" id="GO:0008138">
    <property type="term" value="F:protein tyrosine/serine/threonine phosphatase activity"/>
    <property type="evidence" value="ECO:0007669"/>
    <property type="project" value="InterPro"/>
</dbReference>
<dbReference type="GO" id="GO:0043409">
    <property type="term" value="P:negative regulation of MAPK cascade"/>
    <property type="evidence" value="ECO:0007669"/>
    <property type="project" value="TreeGrafter"/>
</dbReference>
<dbReference type="CDD" id="cd14498">
    <property type="entry name" value="DSP"/>
    <property type="match status" value="1"/>
</dbReference>
<dbReference type="SUPFAM" id="SSF81995">
    <property type="entry name" value="beta-sandwich domain of Sec23/24"/>
    <property type="match status" value="1"/>
</dbReference>
<proteinExistence type="predicted"/>
<dbReference type="EMBL" id="LDAU01000260">
    <property type="protein sequence ID" value="KRW98234.1"/>
    <property type="molecule type" value="Genomic_DNA"/>
</dbReference>
<reference evidence="3 4" key="1">
    <citation type="journal article" date="2015" name="Sci. Rep.">
        <title>Genome of the facultative scuticociliatosis pathogen Pseudocohnilembus persalinus provides insight into its virulence through horizontal gene transfer.</title>
        <authorList>
            <person name="Xiong J."/>
            <person name="Wang G."/>
            <person name="Cheng J."/>
            <person name="Tian M."/>
            <person name="Pan X."/>
            <person name="Warren A."/>
            <person name="Jiang C."/>
            <person name="Yuan D."/>
            <person name="Miao W."/>
        </authorList>
    </citation>
    <scope>NUCLEOTIDE SEQUENCE [LARGE SCALE GENOMIC DNA]</scope>
    <source>
        <strain evidence="3">36N120E</strain>
    </source>
</reference>
<dbReference type="GO" id="GO:0033549">
    <property type="term" value="F:MAP kinase phosphatase activity"/>
    <property type="evidence" value="ECO:0007669"/>
    <property type="project" value="TreeGrafter"/>
</dbReference>
<organism evidence="3 4">
    <name type="scientific">Pseudocohnilembus persalinus</name>
    <name type="common">Ciliate</name>
    <dbReference type="NCBI Taxonomy" id="266149"/>
    <lineage>
        <taxon>Eukaryota</taxon>
        <taxon>Sar</taxon>
        <taxon>Alveolata</taxon>
        <taxon>Ciliophora</taxon>
        <taxon>Intramacronucleata</taxon>
        <taxon>Oligohymenophorea</taxon>
        <taxon>Scuticociliatia</taxon>
        <taxon>Philasterida</taxon>
        <taxon>Pseudocohnilembidae</taxon>
        <taxon>Pseudocohnilembus</taxon>
    </lineage>
</organism>
<sequence length="294" mass="34698">MDSNYYENDEDYAEQHEQRVQLNQSGRQSQYSQQSNKRSIRPTPKRNQQQQQQQQSNENQENNQQQQQQNQFQYSEKNSQYSVPPSRHSTLNELLEKQAEMKNDTNEGRIDEYEEDEEEFICARFPHLDFCACPEQCTISVVESKIYELFNGVFIADFVGGNSIKKMMQAGITHVLNVTAMEYKKRTKYFKYLDIDVYDNSDEDIKKHFRITNRFISEALQNNGKVLIHDRNGKNIAPSFALAYLINNEKLPLKNGLEVISQQKQDIEIKPNFWKQLERYDLEKLALVTLKKKK</sequence>
<dbReference type="AlphaFoldDB" id="A0A0V0Q7V0"/>
<dbReference type="Pfam" id="PF00782">
    <property type="entry name" value="DSPc"/>
    <property type="match status" value="1"/>
</dbReference>
<dbReference type="InterPro" id="IPR029021">
    <property type="entry name" value="Prot-tyrosine_phosphatase-like"/>
</dbReference>
<dbReference type="SMART" id="SM00195">
    <property type="entry name" value="DSPc"/>
    <property type="match status" value="1"/>
</dbReference>
<gene>
    <name evidence="3" type="ORF">PPERSA_05578</name>
</gene>
<feature type="compositionally biased region" description="Low complexity" evidence="1">
    <location>
        <begin position="24"/>
        <end position="35"/>
    </location>
</feature>
<dbReference type="Gene3D" id="3.90.190.10">
    <property type="entry name" value="Protein tyrosine phosphatase superfamily"/>
    <property type="match status" value="1"/>
</dbReference>
<dbReference type="GO" id="GO:0005737">
    <property type="term" value="C:cytoplasm"/>
    <property type="evidence" value="ECO:0007669"/>
    <property type="project" value="TreeGrafter"/>
</dbReference>
<dbReference type="SUPFAM" id="SSF52799">
    <property type="entry name" value="(Phosphotyrosine protein) phosphatases II"/>
    <property type="match status" value="1"/>
</dbReference>
<feature type="domain" description="Tyrosine-protein phosphatase" evidence="2">
    <location>
        <begin position="145"/>
        <end position="285"/>
    </location>
</feature>
<dbReference type="PANTHER" id="PTHR45682:SF1">
    <property type="entry name" value="DUAL SPECIFICITY PROTEIN PHOSPHATASE 3"/>
    <property type="match status" value="1"/>
</dbReference>